<feature type="domain" description="Homeobox" evidence="13">
    <location>
        <begin position="143"/>
        <end position="203"/>
    </location>
</feature>
<dbReference type="PROSITE" id="PS00032">
    <property type="entry name" value="ANTENNAPEDIA"/>
    <property type="match status" value="1"/>
</dbReference>
<evidence type="ECO:0000256" key="3">
    <source>
        <dbReference type="ARBA" id="ARBA00009107"/>
    </source>
</evidence>
<comment type="function">
    <text evidence="1">Sequence-specific transcription factor which is part of a developmental regulatory system that provides cells with specific positional identities on the anterior-posterior axis.</text>
</comment>
<evidence type="ECO:0000313" key="15">
    <source>
        <dbReference type="Proteomes" id="UP000752171"/>
    </source>
</evidence>
<dbReference type="GO" id="GO:0005634">
    <property type="term" value="C:nucleus"/>
    <property type="evidence" value="ECO:0007669"/>
    <property type="project" value="UniProtKB-SubCell"/>
</dbReference>
<dbReference type="InterPro" id="IPR001356">
    <property type="entry name" value="HD"/>
</dbReference>
<keyword evidence="9 10" id="KW-0539">Nucleus</keyword>
<name>A0A8T2LCY5_ASTMX</name>
<dbReference type="Pfam" id="PF00046">
    <property type="entry name" value="Homeodomain"/>
    <property type="match status" value="1"/>
</dbReference>
<feature type="region of interest" description="Disordered" evidence="12">
    <location>
        <begin position="74"/>
        <end position="101"/>
    </location>
</feature>
<keyword evidence="8" id="KW-0804">Transcription</keyword>
<organism evidence="14 15">
    <name type="scientific">Astyanax mexicanus</name>
    <name type="common">Blind cave fish</name>
    <name type="synonym">Astyanax fasciatus mexicanus</name>
    <dbReference type="NCBI Taxonomy" id="7994"/>
    <lineage>
        <taxon>Eukaryota</taxon>
        <taxon>Metazoa</taxon>
        <taxon>Chordata</taxon>
        <taxon>Craniata</taxon>
        <taxon>Vertebrata</taxon>
        <taxon>Euteleostomi</taxon>
        <taxon>Actinopterygii</taxon>
        <taxon>Neopterygii</taxon>
        <taxon>Teleostei</taxon>
        <taxon>Ostariophysi</taxon>
        <taxon>Characiformes</taxon>
        <taxon>Characoidei</taxon>
        <taxon>Acestrorhamphidae</taxon>
        <taxon>Acestrorhamphinae</taxon>
        <taxon>Astyanax</taxon>
    </lineage>
</organism>
<dbReference type="OrthoDB" id="6159439at2759"/>
<dbReference type="AlphaFoldDB" id="A0A8T2LCY5"/>
<comment type="subcellular location">
    <subcellularLocation>
        <location evidence="2 10 11">Nucleus</location>
    </subcellularLocation>
</comment>
<dbReference type="SUPFAM" id="SSF46689">
    <property type="entry name" value="Homeodomain-like"/>
    <property type="match status" value="1"/>
</dbReference>
<dbReference type="InterPro" id="IPR020479">
    <property type="entry name" value="HD_metazoa"/>
</dbReference>
<dbReference type="Gene3D" id="1.10.10.60">
    <property type="entry name" value="Homeodomain-like"/>
    <property type="match status" value="1"/>
</dbReference>
<evidence type="ECO:0000256" key="11">
    <source>
        <dbReference type="RuleBase" id="RU000682"/>
    </source>
</evidence>
<evidence type="ECO:0000256" key="5">
    <source>
        <dbReference type="ARBA" id="ARBA00023015"/>
    </source>
</evidence>
<dbReference type="CDD" id="cd00086">
    <property type="entry name" value="homeodomain"/>
    <property type="match status" value="1"/>
</dbReference>
<evidence type="ECO:0000256" key="10">
    <source>
        <dbReference type="PROSITE-ProRule" id="PRU00108"/>
    </source>
</evidence>
<accession>A0A8T2LCY5</accession>
<evidence type="ECO:0000259" key="13">
    <source>
        <dbReference type="PROSITE" id="PS50071"/>
    </source>
</evidence>
<dbReference type="PANTHER" id="PTHR46166:SF2">
    <property type="entry name" value="HOMEOBOX PROTEIN HOX-B8"/>
    <property type="match status" value="1"/>
</dbReference>
<feature type="region of interest" description="Disordered" evidence="12">
    <location>
        <begin position="202"/>
        <end position="223"/>
    </location>
</feature>
<reference evidence="14 15" key="1">
    <citation type="submission" date="2021-07" db="EMBL/GenBank/DDBJ databases">
        <authorList>
            <person name="Imarazene B."/>
            <person name="Zahm M."/>
            <person name="Klopp C."/>
            <person name="Cabau C."/>
            <person name="Beille S."/>
            <person name="Jouanno E."/>
            <person name="Castinel A."/>
            <person name="Lluch J."/>
            <person name="Gil L."/>
            <person name="Kuchtly C."/>
            <person name="Lopez Roques C."/>
            <person name="Donnadieu C."/>
            <person name="Parrinello H."/>
            <person name="Journot L."/>
            <person name="Du K."/>
            <person name="Schartl M."/>
            <person name="Retaux S."/>
            <person name="Guiguen Y."/>
        </authorList>
    </citation>
    <scope>NUCLEOTIDE SEQUENCE [LARGE SCALE GENOMIC DNA]</scope>
    <source>
        <strain evidence="14">Pach_M1</strain>
        <tissue evidence="14">Testis</tissue>
    </source>
</reference>
<evidence type="ECO:0000256" key="4">
    <source>
        <dbReference type="ARBA" id="ARBA00022473"/>
    </source>
</evidence>
<evidence type="ECO:0000256" key="12">
    <source>
        <dbReference type="SAM" id="MobiDB-lite"/>
    </source>
</evidence>
<evidence type="ECO:0000256" key="8">
    <source>
        <dbReference type="ARBA" id="ARBA00023163"/>
    </source>
</evidence>
<proteinExistence type="inferred from homology"/>
<keyword evidence="7 10" id="KW-0371">Homeobox</keyword>
<keyword evidence="4" id="KW-0217">Developmental protein</keyword>
<dbReference type="InterPro" id="IPR001827">
    <property type="entry name" value="Homeobox_Antennapedia_CS"/>
</dbReference>
<evidence type="ECO:0000256" key="6">
    <source>
        <dbReference type="ARBA" id="ARBA00023125"/>
    </source>
</evidence>
<dbReference type="GO" id="GO:0000977">
    <property type="term" value="F:RNA polymerase II transcription regulatory region sequence-specific DNA binding"/>
    <property type="evidence" value="ECO:0007669"/>
    <property type="project" value="TreeGrafter"/>
</dbReference>
<dbReference type="Proteomes" id="UP000752171">
    <property type="component" value="Unassembled WGS sequence"/>
</dbReference>
<evidence type="ECO:0000256" key="1">
    <source>
        <dbReference type="ARBA" id="ARBA00003263"/>
    </source>
</evidence>
<feature type="DNA-binding region" description="Homeobox" evidence="10">
    <location>
        <begin position="145"/>
        <end position="204"/>
    </location>
</feature>
<dbReference type="InterPro" id="IPR017970">
    <property type="entry name" value="Homeobox_CS"/>
</dbReference>
<keyword evidence="6 10" id="KW-0238">DNA-binding</keyword>
<dbReference type="PROSITE" id="PS00027">
    <property type="entry name" value="HOMEOBOX_1"/>
    <property type="match status" value="1"/>
</dbReference>
<dbReference type="PANTHER" id="PTHR46166">
    <property type="entry name" value="HOMEOBOX DOMAIN-CONTAINING PROTEIN"/>
    <property type="match status" value="1"/>
</dbReference>
<comment type="caution">
    <text evidence="14">The sequence shown here is derived from an EMBL/GenBank/DDBJ whole genome shotgun (WGS) entry which is preliminary data.</text>
</comment>
<evidence type="ECO:0000256" key="7">
    <source>
        <dbReference type="ARBA" id="ARBA00023155"/>
    </source>
</evidence>
<evidence type="ECO:0000256" key="9">
    <source>
        <dbReference type="ARBA" id="ARBA00023242"/>
    </source>
</evidence>
<evidence type="ECO:0000256" key="2">
    <source>
        <dbReference type="ARBA" id="ARBA00004123"/>
    </source>
</evidence>
<dbReference type="PRINTS" id="PR00024">
    <property type="entry name" value="HOMEOBOX"/>
</dbReference>
<dbReference type="PROSITE" id="PS50071">
    <property type="entry name" value="HOMEOBOX_2"/>
    <property type="match status" value="1"/>
</dbReference>
<dbReference type="InterPro" id="IPR009057">
    <property type="entry name" value="Homeodomain-like_sf"/>
</dbReference>
<protein>
    <submittedName>
        <fullName evidence="14">Homeobox protein Hox-B8b-like</fullName>
    </submittedName>
</protein>
<evidence type="ECO:0000313" key="14">
    <source>
        <dbReference type="EMBL" id="KAG9267805.1"/>
    </source>
</evidence>
<comment type="similarity">
    <text evidence="3">Belongs to the Antp homeobox family.</text>
</comment>
<dbReference type="SMART" id="SM00389">
    <property type="entry name" value="HOX"/>
    <property type="match status" value="1"/>
</dbReference>
<sequence length="242" mass="27661">MSSYFVSSIFSKLKGNDSLRPSYYEVSGYAGDVGGRPSVLYGHSAESAVHHAAQFQDLYSFGASPYIHAHASHTQSAGPYAEPSGDLLEHDRSNGQNLYPLPDPNLSQQFGDCGLKASCLSDGLESAAVYPAELYPWMRPQGVGRRRGRQTYSRFQTLELEKEFLYRPYLSRRRRAEVSRGLALTERQVKIWFQNRRMKWKKENNRDKFPSSRDEQEEVEKQWCQRAEDTATHIAEKKETPL</sequence>
<dbReference type="EMBL" id="JAICCE010000015">
    <property type="protein sequence ID" value="KAG9267805.1"/>
    <property type="molecule type" value="Genomic_DNA"/>
</dbReference>
<dbReference type="InterPro" id="IPR050948">
    <property type="entry name" value="Antp_homeobox_TF"/>
</dbReference>
<gene>
    <name evidence="14" type="primary">HOXB8B</name>
    <name evidence="14" type="ORF">AMEX_G18676</name>
</gene>
<dbReference type="GO" id="GO:0000981">
    <property type="term" value="F:DNA-binding transcription factor activity, RNA polymerase II-specific"/>
    <property type="evidence" value="ECO:0007669"/>
    <property type="project" value="InterPro"/>
</dbReference>
<keyword evidence="5" id="KW-0805">Transcription regulation</keyword>